<dbReference type="EMBL" id="CAWUFR010000152">
    <property type="protein sequence ID" value="CAK6970276.1"/>
    <property type="molecule type" value="Genomic_DNA"/>
</dbReference>
<accession>A0AAV1PJ70</accession>
<evidence type="ECO:0000313" key="2">
    <source>
        <dbReference type="EMBL" id="CAK6970276.1"/>
    </source>
</evidence>
<gene>
    <name evidence="2" type="ORF">FSCOSCO3_A004841</name>
</gene>
<dbReference type="Proteomes" id="UP001314229">
    <property type="component" value="Unassembled WGS sequence"/>
</dbReference>
<organism evidence="2 3">
    <name type="scientific">Scomber scombrus</name>
    <name type="common">Atlantic mackerel</name>
    <name type="synonym">Scomber vernalis</name>
    <dbReference type="NCBI Taxonomy" id="13677"/>
    <lineage>
        <taxon>Eukaryota</taxon>
        <taxon>Metazoa</taxon>
        <taxon>Chordata</taxon>
        <taxon>Craniata</taxon>
        <taxon>Vertebrata</taxon>
        <taxon>Euteleostomi</taxon>
        <taxon>Actinopterygii</taxon>
        <taxon>Neopterygii</taxon>
        <taxon>Teleostei</taxon>
        <taxon>Neoteleostei</taxon>
        <taxon>Acanthomorphata</taxon>
        <taxon>Pelagiaria</taxon>
        <taxon>Scombriformes</taxon>
        <taxon>Scombridae</taxon>
        <taxon>Scomber</taxon>
    </lineage>
</organism>
<evidence type="ECO:0000313" key="3">
    <source>
        <dbReference type="Proteomes" id="UP001314229"/>
    </source>
</evidence>
<feature type="region of interest" description="Disordered" evidence="1">
    <location>
        <begin position="1"/>
        <end position="28"/>
    </location>
</feature>
<protein>
    <submittedName>
        <fullName evidence="2">NLR family CARD domain-containing protein 3-like</fullName>
    </submittedName>
</protein>
<sequence>MSEKNRRIRQTAAAPPDGKVNGGAPPNKVYSVELCVHGRSETPIGQDDPINTINTTSDYYAPRRSNAK</sequence>
<dbReference type="AlphaFoldDB" id="A0AAV1PJ70"/>
<reference evidence="2 3" key="1">
    <citation type="submission" date="2024-01" db="EMBL/GenBank/DDBJ databases">
        <authorList>
            <person name="Alioto T."/>
            <person name="Alioto T."/>
            <person name="Gomez Garrido J."/>
        </authorList>
    </citation>
    <scope>NUCLEOTIDE SEQUENCE [LARGE SCALE GENOMIC DNA]</scope>
</reference>
<comment type="caution">
    <text evidence="2">The sequence shown here is derived from an EMBL/GenBank/DDBJ whole genome shotgun (WGS) entry which is preliminary data.</text>
</comment>
<keyword evidence="3" id="KW-1185">Reference proteome</keyword>
<evidence type="ECO:0000256" key="1">
    <source>
        <dbReference type="SAM" id="MobiDB-lite"/>
    </source>
</evidence>
<proteinExistence type="predicted"/>
<feature type="compositionally biased region" description="Polar residues" evidence="1">
    <location>
        <begin position="49"/>
        <end position="58"/>
    </location>
</feature>
<feature type="region of interest" description="Disordered" evidence="1">
    <location>
        <begin position="40"/>
        <end position="68"/>
    </location>
</feature>
<name>A0AAV1PJ70_SCOSC</name>